<evidence type="ECO:0000313" key="2">
    <source>
        <dbReference type="EMBL" id="GAA3027386.1"/>
    </source>
</evidence>
<name>A0ABP6KYW2_9ACTN</name>
<evidence type="ECO:0000256" key="1">
    <source>
        <dbReference type="SAM" id="SignalP"/>
    </source>
</evidence>
<dbReference type="Proteomes" id="UP001501035">
    <property type="component" value="Unassembled WGS sequence"/>
</dbReference>
<keyword evidence="1" id="KW-0732">Signal</keyword>
<comment type="caution">
    <text evidence="2">The sequence shown here is derived from an EMBL/GenBank/DDBJ whole genome shotgun (WGS) entry which is preliminary data.</text>
</comment>
<gene>
    <name evidence="2" type="ORF">GCM10010528_06430</name>
</gene>
<evidence type="ECO:0000313" key="3">
    <source>
        <dbReference type="Proteomes" id="UP001501035"/>
    </source>
</evidence>
<feature type="signal peptide" evidence="1">
    <location>
        <begin position="1"/>
        <end position="16"/>
    </location>
</feature>
<sequence length="224" mass="22682">MLLAPTALPAGFTAVAATVAELVAANAGPLAAASRAPIAPLECRPTADADLNKRLDDDNAAVLAARSSAAALSNLVFAGTRDIDADVRERTGACATTRTTIVGGARAGAVVTAEHRRLAPPILNGVAPGRLGRLGRLAIAQMFVVRTDTTTTLPDGATSRAVSFAAYAAARTPGPAATGDYTIAVTVAGDSTPFATPFPEVAEPMSDQEFVELFSKALAAAAQR</sequence>
<dbReference type="EMBL" id="BAAAVS010000011">
    <property type="protein sequence ID" value="GAA3027386.1"/>
    <property type="molecule type" value="Genomic_DNA"/>
</dbReference>
<protein>
    <submittedName>
        <fullName evidence="2">Uncharacterized protein</fullName>
    </submittedName>
</protein>
<accession>A0ABP6KYW2</accession>
<feature type="chain" id="PRO_5045314225" evidence="1">
    <location>
        <begin position="17"/>
        <end position="224"/>
    </location>
</feature>
<proteinExistence type="predicted"/>
<reference evidence="3" key="1">
    <citation type="journal article" date="2019" name="Int. J. Syst. Evol. Microbiol.">
        <title>The Global Catalogue of Microorganisms (GCM) 10K type strain sequencing project: providing services to taxonomists for standard genome sequencing and annotation.</title>
        <authorList>
            <consortium name="The Broad Institute Genomics Platform"/>
            <consortium name="The Broad Institute Genome Sequencing Center for Infectious Disease"/>
            <person name="Wu L."/>
            <person name="Ma J."/>
        </authorList>
    </citation>
    <scope>NUCLEOTIDE SEQUENCE [LARGE SCALE GENOMIC DNA]</scope>
    <source>
        <strain evidence="3">JCM 14234</strain>
    </source>
</reference>
<keyword evidence="3" id="KW-1185">Reference proteome</keyword>
<organism evidence="2 3">
    <name type="scientific">Gordonia defluvii</name>
    <dbReference type="NCBI Taxonomy" id="283718"/>
    <lineage>
        <taxon>Bacteria</taxon>
        <taxon>Bacillati</taxon>
        <taxon>Actinomycetota</taxon>
        <taxon>Actinomycetes</taxon>
        <taxon>Mycobacteriales</taxon>
        <taxon>Gordoniaceae</taxon>
        <taxon>Gordonia</taxon>
    </lineage>
</organism>